<comment type="similarity">
    <text evidence="1">Belongs to the LytR/CpsA/Psr (LCP) family.</text>
</comment>
<keyword evidence="2" id="KW-0472">Membrane</keyword>
<dbReference type="InterPro" id="IPR050922">
    <property type="entry name" value="LytR/CpsA/Psr_CW_biosynth"/>
</dbReference>
<dbReference type="InterPro" id="IPR027381">
    <property type="entry name" value="LytR/CpsA/Psr_C"/>
</dbReference>
<evidence type="ECO:0000256" key="1">
    <source>
        <dbReference type="ARBA" id="ARBA00006068"/>
    </source>
</evidence>
<feature type="domain" description="Cell envelope-related transcriptional attenuator" evidence="3">
    <location>
        <begin position="118"/>
        <end position="265"/>
    </location>
</feature>
<dbReference type="PANTHER" id="PTHR33392">
    <property type="entry name" value="POLYISOPRENYL-TEICHOIC ACID--PEPTIDOGLYCAN TEICHOIC ACID TRANSFERASE TAGU"/>
    <property type="match status" value="1"/>
</dbReference>
<feature type="transmembrane region" description="Helical" evidence="2">
    <location>
        <begin position="37"/>
        <end position="67"/>
    </location>
</feature>
<dbReference type="EMBL" id="DSPX01000059">
    <property type="protein sequence ID" value="HGG00266.1"/>
    <property type="molecule type" value="Genomic_DNA"/>
</dbReference>
<feature type="domain" description="LytR/CpsA/Psr regulator C-terminal" evidence="4">
    <location>
        <begin position="366"/>
        <end position="453"/>
    </location>
</feature>
<evidence type="ECO:0000256" key="2">
    <source>
        <dbReference type="SAM" id="Phobius"/>
    </source>
</evidence>
<evidence type="ECO:0000313" key="5">
    <source>
        <dbReference type="EMBL" id="HGG00266.1"/>
    </source>
</evidence>
<name>A0A7C3ZSM2_9CYAN</name>
<protein>
    <submittedName>
        <fullName evidence="5">LytR family transcriptional regulator</fullName>
    </submittedName>
</protein>
<sequence>MDPDLEVEPVKRGEAVKKAVKTVKDISRGSAKALSGLIWGLVILALMGAASATLGGIIALIGAAVWVKPSPQPDLRLSHRTTSFGYQLSAPVNILVMGVDSGVESEPSPHSALVFGGRSDTILLLRFQPGKKSLAVLSVPRDTRMVIPGMGTGKINEANPVGGAALTAAALSRNLNHLPIHRYVRLSTGALRELVDLLGGLEVFVPAPMSYSDYTQKLHINLAPGWQTLSGVQAEQFARFRSDRLGDIGRLQRQQLLLKALRQRLTSPALLPQLPALIRMMRSHIDTNLQGEEILALVHFSLQLQAENLKMVLLPGEFGGGRPELDAGYWLMDSVGRDRVLSDYFEIKAPRELPPHPYHRPELSGLKIALQNATDDPKAIASMRQYLERQGWRHLYVVAQKYPLPLRQTQIIAQKGDLHLAQVLQRMLGVGAIEASSVGDLASDLTIVVGRDWPVKAQISPPQ</sequence>
<dbReference type="Pfam" id="PF03816">
    <property type="entry name" value="LytR_cpsA_psr"/>
    <property type="match status" value="1"/>
</dbReference>
<organism evidence="5">
    <name type="scientific">Planktothricoides sp. SpSt-374</name>
    <dbReference type="NCBI Taxonomy" id="2282167"/>
    <lineage>
        <taxon>Bacteria</taxon>
        <taxon>Bacillati</taxon>
        <taxon>Cyanobacteriota</taxon>
        <taxon>Cyanophyceae</taxon>
        <taxon>Oscillatoriophycideae</taxon>
        <taxon>Oscillatoriales</taxon>
        <taxon>Oscillatoriaceae</taxon>
        <taxon>Planktothricoides</taxon>
    </lineage>
</organism>
<dbReference type="InterPro" id="IPR004474">
    <property type="entry name" value="LytR_CpsA_psr"/>
</dbReference>
<evidence type="ECO:0000259" key="3">
    <source>
        <dbReference type="Pfam" id="PF03816"/>
    </source>
</evidence>
<keyword evidence="2" id="KW-0812">Transmembrane</keyword>
<comment type="caution">
    <text evidence="5">The sequence shown here is derived from an EMBL/GenBank/DDBJ whole genome shotgun (WGS) entry which is preliminary data.</text>
</comment>
<proteinExistence type="inferred from homology"/>
<dbReference type="Pfam" id="PF13399">
    <property type="entry name" value="LytR_C"/>
    <property type="match status" value="1"/>
</dbReference>
<accession>A0A7C3ZSM2</accession>
<keyword evidence="2" id="KW-1133">Transmembrane helix</keyword>
<reference evidence="5" key="1">
    <citation type="journal article" date="2020" name="mSystems">
        <title>Genome- and Community-Level Interaction Insights into Carbon Utilization and Element Cycling Functions of Hydrothermarchaeota in Hydrothermal Sediment.</title>
        <authorList>
            <person name="Zhou Z."/>
            <person name="Liu Y."/>
            <person name="Xu W."/>
            <person name="Pan J."/>
            <person name="Luo Z.H."/>
            <person name="Li M."/>
        </authorList>
    </citation>
    <scope>NUCLEOTIDE SEQUENCE [LARGE SCALE GENOMIC DNA]</scope>
    <source>
        <strain evidence="5">SpSt-374</strain>
    </source>
</reference>
<dbReference type="AlphaFoldDB" id="A0A7C3ZSM2"/>
<evidence type="ECO:0000259" key="4">
    <source>
        <dbReference type="Pfam" id="PF13399"/>
    </source>
</evidence>
<dbReference type="PANTHER" id="PTHR33392:SF6">
    <property type="entry name" value="POLYISOPRENYL-TEICHOIC ACID--PEPTIDOGLYCAN TEICHOIC ACID TRANSFERASE TAGU"/>
    <property type="match status" value="1"/>
</dbReference>
<dbReference type="NCBIfam" id="TIGR00350">
    <property type="entry name" value="lytR_cpsA_psr"/>
    <property type="match status" value="1"/>
</dbReference>
<dbReference type="Gene3D" id="3.40.630.190">
    <property type="entry name" value="LCP protein"/>
    <property type="match status" value="1"/>
</dbReference>
<gene>
    <name evidence="5" type="ORF">ENR15_06340</name>
</gene>